<comment type="subcellular location">
    <subcellularLocation>
        <location evidence="1">Cell membrane</location>
        <topology evidence="1">Multi-pass membrane protein</topology>
    </subcellularLocation>
</comment>
<accession>A0A495JAE5</accession>
<dbReference type="AlphaFoldDB" id="A0A495JAE5"/>
<dbReference type="EMBL" id="RBKU01000001">
    <property type="protein sequence ID" value="RKR85681.1"/>
    <property type="molecule type" value="Genomic_DNA"/>
</dbReference>
<sequence length="424" mass="49046">MKNPLILKKLIRNPFFIFLPFLFYYSYLIVKSKWPSLYGDEVRYYNFAINLIHGFYSPPAPHISLWNGPGFPIILMPFVALTIYPLYITLMNALYFYLAVVFLFKALRLIADYKTALILSLLLAVYPNALSMLPILYTEAFTNLLVSALVYTVALYYNKGNKKYGIIAGLILGYLVLTKIIFGYVVVICLGIFFINLLFKKNKAYYFKPIRILLIAFAVTVPYLAYTWQLTGKLFYWGNSGGMSLYWMSTPYPHEYGDWKVPYLTNKQYPTLFKSAEVVTILKKNHQKDIADVLKHKDNIEQDEAYKQLAIQNIKNHPLKFMGNCIDNFSRMLFNFPYSYSFQDDSILRGIIIGYTMGVGIGHWVNLAQLAQNNLCCKVFIITYRGLSFIERCIKCLPAAIGHYSARVTFLVRLFNCKYQKAKL</sequence>
<evidence type="ECO:0000256" key="6">
    <source>
        <dbReference type="ARBA" id="ARBA00022989"/>
    </source>
</evidence>
<evidence type="ECO:0000259" key="9">
    <source>
        <dbReference type="Pfam" id="PF13231"/>
    </source>
</evidence>
<dbReference type="Pfam" id="PF13231">
    <property type="entry name" value="PMT_2"/>
    <property type="match status" value="1"/>
</dbReference>
<evidence type="ECO:0000256" key="8">
    <source>
        <dbReference type="SAM" id="Phobius"/>
    </source>
</evidence>
<feature type="transmembrane region" description="Helical" evidence="8">
    <location>
        <begin position="170"/>
        <end position="199"/>
    </location>
</feature>
<dbReference type="GO" id="GO:0005886">
    <property type="term" value="C:plasma membrane"/>
    <property type="evidence" value="ECO:0007669"/>
    <property type="project" value="UniProtKB-SubCell"/>
</dbReference>
<evidence type="ECO:0000256" key="3">
    <source>
        <dbReference type="ARBA" id="ARBA00022676"/>
    </source>
</evidence>
<reference evidence="10 11" key="1">
    <citation type="submission" date="2018-10" db="EMBL/GenBank/DDBJ databases">
        <title>Genomic Encyclopedia of Archaeal and Bacterial Type Strains, Phase II (KMG-II): from individual species to whole genera.</title>
        <authorList>
            <person name="Goeker M."/>
        </authorList>
    </citation>
    <scope>NUCLEOTIDE SEQUENCE [LARGE SCALE GENOMIC DNA]</scope>
    <source>
        <strain evidence="10 11">DSM 18602</strain>
    </source>
</reference>
<feature type="transmembrane region" description="Helical" evidence="8">
    <location>
        <begin position="12"/>
        <end position="30"/>
    </location>
</feature>
<comment type="caution">
    <text evidence="10">The sequence shown here is derived from an EMBL/GenBank/DDBJ whole genome shotgun (WGS) entry which is preliminary data.</text>
</comment>
<dbReference type="PANTHER" id="PTHR33908">
    <property type="entry name" value="MANNOSYLTRANSFERASE YKCB-RELATED"/>
    <property type="match status" value="1"/>
</dbReference>
<protein>
    <submittedName>
        <fullName evidence="10">Dolichyl-phosphate-mannose-protein mannosyltransferase</fullName>
    </submittedName>
</protein>
<keyword evidence="11" id="KW-1185">Reference proteome</keyword>
<evidence type="ECO:0000256" key="1">
    <source>
        <dbReference type="ARBA" id="ARBA00004651"/>
    </source>
</evidence>
<evidence type="ECO:0000256" key="5">
    <source>
        <dbReference type="ARBA" id="ARBA00022692"/>
    </source>
</evidence>
<feature type="transmembrane region" description="Helical" evidence="8">
    <location>
        <begin position="205"/>
        <end position="226"/>
    </location>
</feature>
<evidence type="ECO:0000256" key="7">
    <source>
        <dbReference type="ARBA" id="ARBA00023136"/>
    </source>
</evidence>
<feature type="transmembrane region" description="Helical" evidence="8">
    <location>
        <begin position="74"/>
        <end position="104"/>
    </location>
</feature>
<keyword evidence="4 10" id="KW-0808">Transferase</keyword>
<feature type="domain" description="Glycosyltransferase RgtA/B/C/D-like" evidence="9">
    <location>
        <begin position="88"/>
        <end position="224"/>
    </location>
</feature>
<dbReference type="GO" id="GO:0009103">
    <property type="term" value="P:lipopolysaccharide biosynthetic process"/>
    <property type="evidence" value="ECO:0007669"/>
    <property type="project" value="UniProtKB-ARBA"/>
</dbReference>
<proteinExistence type="predicted"/>
<name>A0A495JAE5_9SPHI</name>
<gene>
    <name evidence="10" type="ORF">BDD43_5952</name>
</gene>
<keyword evidence="3 10" id="KW-0328">Glycosyltransferase</keyword>
<dbReference type="RefSeq" id="WP_121201714.1">
    <property type="nucleotide sequence ID" value="NZ_RBKU01000001.1"/>
</dbReference>
<evidence type="ECO:0000313" key="11">
    <source>
        <dbReference type="Proteomes" id="UP000268007"/>
    </source>
</evidence>
<dbReference type="GO" id="GO:0016763">
    <property type="term" value="F:pentosyltransferase activity"/>
    <property type="evidence" value="ECO:0007669"/>
    <property type="project" value="TreeGrafter"/>
</dbReference>
<keyword evidence="7 8" id="KW-0472">Membrane</keyword>
<keyword evidence="6 8" id="KW-1133">Transmembrane helix</keyword>
<dbReference type="OrthoDB" id="1441547at2"/>
<dbReference type="PANTHER" id="PTHR33908:SF11">
    <property type="entry name" value="MEMBRANE PROTEIN"/>
    <property type="match status" value="1"/>
</dbReference>
<keyword evidence="2" id="KW-1003">Cell membrane</keyword>
<dbReference type="InterPro" id="IPR038731">
    <property type="entry name" value="RgtA/B/C-like"/>
</dbReference>
<evidence type="ECO:0000313" key="10">
    <source>
        <dbReference type="EMBL" id="RKR85681.1"/>
    </source>
</evidence>
<evidence type="ECO:0000256" key="4">
    <source>
        <dbReference type="ARBA" id="ARBA00022679"/>
    </source>
</evidence>
<dbReference type="InterPro" id="IPR050297">
    <property type="entry name" value="LipidA_mod_glycosyltrf_83"/>
</dbReference>
<feature type="transmembrane region" description="Helical" evidence="8">
    <location>
        <begin position="116"/>
        <end position="135"/>
    </location>
</feature>
<evidence type="ECO:0000256" key="2">
    <source>
        <dbReference type="ARBA" id="ARBA00022475"/>
    </source>
</evidence>
<keyword evidence="5 8" id="KW-0812">Transmembrane</keyword>
<dbReference type="Proteomes" id="UP000268007">
    <property type="component" value="Unassembled WGS sequence"/>
</dbReference>
<organism evidence="10 11">
    <name type="scientific">Mucilaginibacter gracilis</name>
    <dbReference type="NCBI Taxonomy" id="423350"/>
    <lineage>
        <taxon>Bacteria</taxon>
        <taxon>Pseudomonadati</taxon>
        <taxon>Bacteroidota</taxon>
        <taxon>Sphingobacteriia</taxon>
        <taxon>Sphingobacteriales</taxon>
        <taxon>Sphingobacteriaceae</taxon>
        <taxon>Mucilaginibacter</taxon>
    </lineage>
</organism>